<evidence type="ECO:0000256" key="1">
    <source>
        <dbReference type="SAM" id="MobiDB-lite"/>
    </source>
</evidence>
<gene>
    <name evidence="2" type="ORF">CEXT_449511</name>
</gene>
<sequence length="127" mass="14114">MEKTLKRTIKQNDNNNNNNKDNDDDDDDDQSSPASFESFGLLHSTLCSKLRNCRVKLEKGADSSCPHWVGFVESVFLRILIGVEMRRRGRNVLWCAGVVEGGCLRETGCHGDAMGTVGRRVRLEGAS</sequence>
<evidence type="ECO:0000313" key="3">
    <source>
        <dbReference type="Proteomes" id="UP001054945"/>
    </source>
</evidence>
<proteinExistence type="predicted"/>
<keyword evidence="3" id="KW-1185">Reference proteome</keyword>
<organism evidence="2 3">
    <name type="scientific">Caerostris extrusa</name>
    <name type="common">Bark spider</name>
    <name type="synonym">Caerostris bankana</name>
    <dbReference type="NCBI Taxonomy" id="172846"/>
    <lineage>
        <taxon>Eukaryota</taxon>
        <taxon>Metazoa</taxon>
        <taxon>Ecdysozoa</taxon>
        <taxon>Arthropoda</taxon>
        <taxon>Chelicerata</taxon>
        <taxon>Arachnida</taxon>
        <taxon>Araneae</taxon>
        <taxon>Araneomorphae</taxon>
        <taxon>Entelegynae</taxon>
        <taxon>Araneoidea</taxon>
        <taxon>Araneidae</taxon>
        <taxon>Caerostris</taxon>
    </lineage>
</organism>
<feature type="region of interest" description="Disordered" evidence="1">
    <location>
        <begin position="1"/>
        <end position="36"/>
    </location>
</feature>
<dbReference type="Proteomes" id="UP001054945">
    <property type="component" value="Unassembled WGS sequence"/>
</dbReference>
<comment type="caution">
    <text evidence="2">The sequence shown here is derived from an EMBL/GenBank/DDBJ whole genome shotgun (WGS) entry which is preliminary data.</text>
</comment>
<dbReference type="EMBL" id="BPLR01005719">
    <property type="protein sequence ID" value="GIY04525.1"/>
    <property type="molecule type" value="Genomic_DNA"/>
</dbReference>
<reference evidence="2 3" key="1">
    <citation type="submission" date="2021-06" db="EMBL/GenBank/DDBJ databases">
        <title>Caerostris extrusa draft genome.</title>
        <authorList>
            <person name="Kono N."/>
            <person name="Arakawa K."/>
        </authorList>
    </citation>
    <scope>NUCLEOTIDE SEQUENCE [LARGE SCALE GENOMIC DNA]</scope>
</reference>
<accession>A0AAV4Q636</accession>
<protein>
    <submittedName>
        <fullName evidence="2">Uncharacterized protein</fullName>
    </submittedName>
</protein>
<evidence type="ECO:0000313" key="2">
    <source>
        <dbReference type="EMBL" id="GIY04525.1"/>
    </source>
</evidence>
<name>A0AAV4Q636_CAEEX</name>
<dbReference type="AlphaFoldDB" id="A0AAV4Q636"/>